<feature type="repeat" description="PPR" evidence="5">
    <location>
        <begin position="589"/>
        <end position="623"/>
    </location>
</feature>
<gene>
    <name evidence="7" type="ORF">CY34DRAFT_88136</name>
</gene>
<protein>
    <recommendedName>
        <fullName evidence="9">Pentacotripeptide-repeat region of PRORP domain-containing protein</fullName>
    </recommendedName>
</protein>
<evidence type="ECO:0000256" key="1">
    <source>
        <dbReference type="ARBA" id="ARBA00006192"/>
    </source>
</evidence>
<dbReference type="InParanoid" id="A0A0D0B0E6"/>
<comment type="similarity">
    <text evidence="1">Belongs to the CCM1 family.</text>
</comment>
<dbReference type="PANTHER" id="PTHR47447:SF17">
    <property type="entry name" value="OS12G0638900 PROTEIN"/>
    <property type="match status" value="1"/>
</dbReference>
<evidence type="ECO:0000256" key="3">
    <source>
        <dbReference type="ARBA" id="ARBA00044493"/>
    </source>
</evidence>
<dbReference type="Gene3D" id="1.25.40.10">
    <property type="entry name" value="Tetratricopeptide repeat domain"/>
    <property type="match status" value="3"/>
</dbReference>
<dbReference type="PANTHER" id="PTHR47447">
    <property type="entry name" value="OS03G0856100 PROTEIN"/>
    <property type="match status" value="1"/>
</dbReference>
<evidence type="ECO:0000313" key="8">
    <source>
        <dbReference type="Proteomes" id="UP000054485"/>
    </source>
</evidence>
<dbReference type="AlphaFoldDB" id="A0A0D0B0E6"/>
<keyword evidence="8" id="KW-1185">Reference proteome</keyword>
<name>A0A0D0B0E6_9AGAM</name>
<proteinExistence type="inferred from homology"/>
<evidence type="ECO:0000256" key="2">
    <source>
        <dbReference type="ARBA" id="ARBA00022737"/>
    </source>
</evidence>
<dbReference type="PROSITE" id="PS51375">
    <property type="entry name" value="PPR"/>
    <property type="match status" value="4"/>
</dbReference>
<feature type="repeat" description="PPR" evidence="5">
    <location>
        <begin position="159"/>
        <end position="193"/>
    </location>
</feature>
<reference evidence="7 8" key="1">
    <citation type="submission" date="2014-04" db="EMBL/GenBank/DDBJ databases">
        <authorList>
            <consortium name="DOE Joint Genome Institute"/>
            <person name="Kuo A."/>
            <person name="Ruytinx J."/>
            <person name="Rineau F."/>
            <person name="Colpaert J."/>
            <person name="Kohler A."/>
            <person name="Nagy L.G."/>
            <person name="Floudas D."/>
            <person name="Copeland A."/>
            <person name="Barry K.W."/>
            <person name="Cichocki N."/>
            <person name="Veneault-Fourrey C."/>
            <person name="LaButti K."/>
            <person name="Lindquist E.A."/>
            <person name="Lipzen A."/>
            <person name="Lundell T."/>
            <person name="Morin E."/>
            <person name="Murat C."/>
            <person name="Sun H."/>
            <person name="Tunlid A."/>
            <person name="Henrissat B."/>
            <person name="Grigoriev I.V."/>
            <person name="Hibbett D.S."/>
            <person name="Martin F."/>
            <person name="Nordberg H.P."/>
            <person name="Cantor M.N."/>
            <person name="Hua S.X."/>
        </authorList>
    </citation>
    <scope>NUCLEOTIDE SEQUENCE [LARGE SCALE GENOMIC DNA]</scope>
    <source>
        <strain evidence="7 8">UH-Slu-Lm8-n1</strain>
    </source>
</reference>
<feature type="region of interest" description="Disordered" evidence="6">
    <location>
        <begin position="264"/>
        <end position="294"/>
    </location>
</feature>
<dbReference type="Pfam" id="PF01535">
    <property type="entry name" value="PPR"/>
    <property type="match status" value="1"/>
</dbReference>
<feature type="repeat" description="PPR" evidence="5">
    <location>
        <begin position="299"/>
        <end position="333"/>
    </location>
</feature>
<organism evidence="7 8">
    <name type="scientific">Suillus luteus UH-Slu-Lm8-n1</name>
    <dbReference type="NCBI Taxonomy" id="930992"/>
    <lineage>
        <taxon>Eukaryota</taxon>
        <taxon>Fungi</taxon>
        <taxon>Dikarya</taxon>
        <taxon>Basidiomycota</taxon>
        <taxon>Agaricomycotina</taxon>
        <taxon>Agaricomycetes</taxon>
        <taxon>Agaricomycetidae</taxon>
        <taxon>Boletales</taxon>
        <taxon>Suillineae</taxon>
        <taxon>Suillaceae</taxon>
        <taxon>Suillus</taxon>
    </lineage>
</organism>
<dbReference type="InterPro" id="IPR002885">
    <property type="entry name" value="PPR_rpt"/>
</dbReference>
<evidence type="ECO:0000256" key="5">
    <source>
        <dbReference type="PROSITE-ProRule" id="PRU00708"/>
    </source>
</evidence>
<dbReference type="EMBL" id="KN835319">
    <property type="protein sequence ID" value="KIK40007.1"/>
    <property type="molecule type" value="Genomic_DNA"/>
</dbReference>
<accession>A0A0D0B0E6</accession>
<dbReference type="Pfam" id="PF13812">
    <property type="entry name" value="PPR_3"/>
    <property type="match status" value="1"/>
</dbReference>
<evidence type="ECO:0000313" key="7">
    <source>
        <dbReference type="EMBL" id="KIK40007.1"/>
    </source>
</evidence>
<keyword evidence="2" id="KW-0677">Repeat</keyword>
<feature type="repeat" description="PPR" evidence="5">
    <location>
        <begin position="624"/>
        <end position="658"/>
    </location>
</feature>
<dbReference type="NCBIfam" id="TIGR00756">
    <property type="entry name" value="PPR"/>
    <property type="match status" value="4"/>
</dbReference>
<evidence type="ECO:0008006" key="9">
    <source>
        <dbReference type="Google" id="ProtNLM"/>
    </source>
</evidence>
<dbReference type="STRING" id="930992.A0A0D0B0E6"/>
<evidence type="ECO:0000256" key="6">
    <source>
        <dbReference type="SAM" id="MobiDB-lite"/>
    </source>
</evidence>
<dbReference type="HOGENOM" id="CLU_013696_0_0_1"/>
<comment type="subunit">
    <text evidence="4">Binds to mitochondrial small subunit 15S rRNA.</text>
</comment>
<evidence type="ECO:0000256" key="4">
    <source>
        <dbReference type="ARBA" id="ARBA00044511"/>
    </source>
</evidence>
<dbReference type="Pfam" id="PF12854">
    <property type="entry name" value="PPR_1"/>
    <property type="match status" value="1"/>
</dbReference>
<dbReference type="OrthoDB" id="185373at2759"/>
<comment type="function">
    <text evidence="3">Regulates mitochondrial small subunit maturation by controlling 15S rRNA 5'-end processing. Localizes to the 5' precursor of the 15S rRNA in a position that is subsequently occupied by mS47 in the mature yeast mtSSU. Uses structure and sequence-specific RNA recognition, binding to a single-stranded region of the precursor and specifically recognizing bases -6 to -1. The exchange of Ccm1 for mS47 is coupled to the irreversible removal of precursor rRNA that is accompanied by conformational changes of the mitoribosomal proteins uS5m and mS26. These conformational changes signal completion of 5'-end rRNA processing through protection of the mature 5'-end of the 15S rRNA and stabilization of mS47. The removal of the 5' precursor together with the dissociation of Ccm1 may be catalyzed by the 5'-3' exoribonuclease Pet127. Involved in the specific removal of group I introns in mitochondrial encoded transcripts.</text>
</comment>
<dbReference type="InterPro" id="IPR011990">
    <property type="entry name" value="TPR-like_helical_dom_sf"/>
</dbReference>
<reference evidence="8" key="2">
    <citation type="submission" date="2015-01" db="EMBL/GenBank/DDBJ databases">
        <title>Evolutionary Origins and Diversification of the Mycorrhizal Mutualists.</title>
        <authorList>
            <consortium name="DOE Joint Genome Institute"/>
            <consortium name="Mycorrhizal Genomics Consortium"/>
            <person name="Kohler A."/>
            <person name="Kuo A."/>
            <person name="Nagy L.G."/>
            <person name="Floudas D."/>
            <person name="Copeland A."/>
            <person name="Barry K.W."/>
            <person name="Cichocki N."/>
            <person name="Veneault-Fourrey C."/>
            <person name="LaButti K."/>
            <person name="Lindquist E.A."/>
            <person name="Lipzen A."/>
            <person name="Lundell T."/>
            <person name="Morin E."/>
            <person name="Murat C."/>
            <person name="Riley R."/>
            <person name="Ohm R."/>
            <person name="Sun H."/>
            <person name="Tunlid A."/>
            <person name="Henrissat B."/>
            <person name="Grigoriev I.V."/>
            <person name="Hibbett D.S."/>
            <person name="Martin F."/>
        </authorList>
    </citation>
    <scope>NUCLEOTIDE SEQUENCE [LARGE SCALE GENOMIC DNA]</scope>
    <source>
        <strain evidence="8">UH-Slu-Lm8-n1</strain>
    </source>
</reference>
<dbReference type="Proteomes" id="UP000054485">
    <property type="component" value="Unassembled WGS sequence"/>
</dbReference>
<sequence>MKAKKSPTTGTLDSYPQEVIAAIDTCLAQTGELVDCEAVKRIKDVSAHSRYFTDRECVNRLAQDAVASSRPQRALQVLNIAHHFGCYLKPNHYEGVAYHLAGRSHWALIPLLVATAKHHCGRASVRLLNWNMRALVENQRYDQLDHAFEEFTNANLPPNRRTFHLLISGHVRNRNLKSAKQYVDKMAVAGFPVDPSTHAVIVAAYRSLGGDLKVQTRAFEGLRDLDGQLSTVVLNSIVQQLLDSRDEKAATRFILAFDLPGGRGRDPTGSGNTTGLVGEHSPDNMSTRNPIDPPAVKPNAATFSILLRHIAREGKLSRMFKLLDHMKQAGVHPDPSILAALIRGYLAAGRSREAISVVAVLLNARSAAVAEVFCSMMQVQPLTTLPVDVQGVPLTAHIFNALMSGLLDVMGLKAMRNILRTMHAVGISPDSHTVEILMSFLERAQGTGPRQLIRVLRSFSSPTLRPTIRHIHIILRSILRREKFMAHGCGWNTTAAKYSKKRTFNPKYPEGRILGTTEHYHPTAGLKLPRRLRLKSWFGPILQSVSQQAIQSDRATIALRLKYETLARSDMGTSQNVFRNMLAQGLHPTIHHYSTLMDGYAKMGDIRGAKQVLQDAFEAGFQPNAIMYTILVNGYGRRGKPEEAMRVFRAMIRAGIVPDVPSIDAVAHAYFAVGAYSVARRVLREMWAQVQPFPPELEHADLRTLAVTFRSYSLNPELGRRKLSVRQQRLLHWKMRAIKTEWMRFEQWNGSSPLSGGIDRHDGYPRKEE</sequence>